<proteinExistence type="predicted"/>
<comment type="caution">
    <text evidence="2">The sequence shown here is derived from an EMBL/GenBank/DDBJ whole genome shotgun (WGS) entry which is preliminary data.</text>
</comment>
<gene>
    <name evidence="2" type="ORF">PoB_000601200</name>
</gene>
<evidence type="ECO:0000256" key="1">
    <source>
        <dbReference type="SAM" id="MobiDB-lite"/>
    </source>
</evidence>
<evidence type="ECO:0000313" key="3">
    <source>
        <dbReference type="Proteomes" id="UP000735302"/>
    </source>
</evidence>
<keyword evidence="3" id="KW-1185">Reference proteome</keyword>
<feature type="region of interest" description="Disordered" evidence="1">
    <location>
        <begin position="33"/>
        <end position="85"/>
    </location>
</feature>
<feature type="compositionally biased region" description="Polar residues" evidence="1">
    <location>
        <begin position="75"/>
        <end position="85"/>
    </location>
</feature>
<protein>
    <submittedName>
        <fullName evidence="2">Uncharacterized protein</fullName>
    </submittedName>
</protein>
<organism evidence="2 3">
    <name type="scientific">Plakobranchus ocellatus</name>
    <dbReference type="NCBI Taxonomy" id="259542"/>
    <lineage>
        <taxon>Eukaryota</taxon>
        <taxon>Metazoa</taxon>
        <taxon>Spiralia</taxon>
        <taxon>Lophotrochozoa</taxon>
        <taxon>Mollusca</taxon>
        <taxon>Gastropoda</taxon>
        <taxon>Heterobranchia</taxon>
        <taxon>Euthyneura</taxon>
        <taxon>Panpulmonata</taxon>
        <taxon>Sacoglossa</taxon>
        <taxon>Placobranchoidea</taxon>
        <taxon>Plakobranchidae</taxon>
        <taxon>Plakobranchus</taxon>
    </lineage>
</organism>
<sequence length="85" mass="9065">MFEPRNQCPGLAEGLKARDHPVVNQLYARKNQLADNVDGPSDLKLSGPPSGQGAGGMARTTDRMYSADLRADSLPTVSPTPSLKE</sequence>
<dbReference type="Proteomes" id="UP000735302">
    <property type="component" value="Unassembled WGS sequence"/>
</dbReference>
<evidence type="ECO:0000313" key="2">
    <source>
        <dbReference type="EMBL" id="GFN79506.1"/>
    </source>
</evidence>
<reference evidence="2 3" key="1">
    <citation type="journal article" date="2021" name="Elife">
        <title>Chloroplast acquisition without the gene transfer in kleptoplastic sea slugs, Plakobranchus ocellatus.</title>
        <authorList>
            <person name="Maeda T."/>
            <person name="Takahashi S."/>
            <person name="Yoshida T."/>
            <person name="Shimamura S."/>
            <person name="Takaki Y."/>
            <person name="Nagai Y."/>
            <person name="Toyoda A."/>
            <person name="Suzuki Y."/>
            <person name="Arimoto A."/>
            <person name="Ishii H."/>
            <person name="Satoh N."/>
            <person name="Nishiyama T."/>
            <person name="Hasebe M."/>
            <person name="Maruyama T."/>
            <person name="Minagawa J."/>
            <person name="Obokata J."/>
            <person name="Shigenobu S."/>
        </authorList>
    </citation>
    <scope>NUCLEOTIDE SEQUENCE [LARGE SCALE GENOMIC DNA]</scope>
</reference>
<name>A0AAV3YBM8_9GAST</name>
<dbReference type="AlphaFoldDB" id="A0AAV3YBM8"/>
<accession>A0AAV3YBM8</accession>
<dbReference type="EMBL" id="BLXT01000663">
    <property type="protein sequence ID" value="GFN79506.1"/>
    <property type="molecule type" value="Genomic_DNA"/>
</dbReference>